<dbReference type="KEGG" id="mend:L6E24_09190"/>
<proteinExistence type="predicted"/>
<dbReference type="RefSeq" id="WP_257741696.1">
    <property type="nucleotide sequence ID" value="NZ_CP096115.1"/>
</dbReference>
<sequence length="564" mass="60838">MTSPVMAGSYGTIVYPGESVFIGESGLDVSAALIDGWGNPNSYISYYASGGTPGVTAPSDTVTVPDLTNFYVSPGTFTGKTGAWYVGITSNVAFYVQEASLSVSLFNNQSGKDISNLKAIQDDHIAIRINSNLDSLFARNASGGTAGIDAYVETPDGATLSALYRNSTTRDMDAVYLSAIKPDNTIFWIPYGNMATVWKLDPDNYKTGTYKVYAQCNVNDMKDNLGVVTGVTQSEIETLTVEEDYVAITATKESVIKEDDFTVTITGTPKTLYTVWLSGTNGYSNTTDCPPKFLQNQDDVSSMTQTALDALYYMSETTVGQDIPYAAGGTTNEWAVVAKTGSDGTITVGLTTDSNTKTGKYTVRAEKWLSYTQLDYEIYDTVDIKVTEEGAGPTISLNPGWNFISTPKRLQNGNNTAGKIFGDIDSGGHSALMYNASSKKWDTVKADTEVKPLEGIWIYNNDANSAEVSMKYDSNPLQTPPSEDLQSGWNAVGFSSLTPATAKDTLVDVSGKWTKAIGWDSEEQMYETAIISGGSGIYSDTRDMNPAKAYWIWMKEDGTIAALS</sequence>
<dbReference type="Pfam" id="PF12863">
    <property type="entry name" value="DUF3821"/>
    <property type="match status" value="1"/>
</dbReference>
<dbReference type="Proteomes" id="UP001060368">
    <property type="component" value="Chromosome"/>
</dbReference>
<protein>
    <submittedName>
        <fullName evidence="2">DUF3821 domain-containing protein</fullName>
    </submittedName>
</protein>
<accession>A0A9E7TJ58</accession>
<dbReference type="GeneID" id="74307874"/>
<dbReference type="EMBL" id="CP096115">
    <property type="protein sequence ID" value="UUX91544.1"/>
    <property type="molecule type" value="Genomic_DNA"/>
</dbReference>
<name>A0A9E7TJ58_9EURY</name>
<evidence type="ECO:0000313" key="2">
    <source>
        <dbReference type="EMBL" id="UUX91544.1"/>
    </source>
</evidence>
<gene>
    <name evidence="2" type="ORF">L6E24_09190</name>
</gene>
<feature type="domain" description="DUF3821" evidence="1">
    <location>
        <begin position="16"/>
        <end position="223"/>
    </location>
</feature>
<organism evidence="2 3">
    <name type="scientific">Methanoplanus endosymbiosus</name>
    <dbReference type="NCBI Taxonomy" id="33865"/>
    <lineage>
        <taxon>Archaea</taxon>
        <taxon>Methanobacteriati</taxon>
        <taxon>Methanobacteriota</taxon>
        <taxon>Stenosarchaea group</taxon>
        <taxon>Methanomicrobia</taxon>
        <taxon>Methanomicrobiales</taxon>
        <taxon>Methanomicrobiaceae</taxon>
        <taxon>Methanoplanus</taxon>
    </lineage>
</organism>
<dbReference type="AlphaFoldDB" id="A0A9E7TJ58"/>
<evidence type="ECO:0000259" key="1">
    <source>
        <dbReference type="Pfam" id="PF12863"/>
    </source>
</evidence>
<dbReference type="InterPro" id="IPR024277">
    <property type="entry name" value="DUF3821"/>
</dbReference>
<evidence type="ECO:0000313" key="3">
    <source>
        <dbReference type="Proteomes" id="UP001060368"/>
    </source>
</evidence>
<keyword evidence="3" id="KW-1185">Reference proteome</keyword>
<reference evidence="2" key="1">
    <citation type="submission" date="2022-04" db="EMBL/GenBank/DDBJ databases">
        <title>Complete genome of Methanoplanus endosymbiosus DSM 3599.</title>
        <authorList>
            <person name="Chen S.-C."/>
            <person name="You Y.-T."/>
            <person name="Zhou Y.-Z."/>
            <person name="Lai M.-C."/>
        </authorList>
    </citation>
    <scope>NUCLEOTIDE SEQUENCE</scope>
    <source>
        <strain evidence="2">DSM 3599</strain>
    </source>
</reference>